<evidence type="ECO:0000313" key="2">
    <source>
        <dbReference type="Proteomes" id="UP000183832"/>
    </source>
</evidence>
<reference evidence="1 2" key="1">
    <citation type="submission" date="2015-04" db="EMBL/GenBank/DDBJ databases">
        <authorList>
            <person name="Syromyatnikov M.Y."/>
            <person name="Popov V.N."/>
        </authorList>
    </citation>
    <scope>NUCLEOTIDE SEQUENCE [LARGE SCALE GENOMIC DNA]</scope>
</reference>
<organism evidence="1 2">
    <name type="scientific">Clunio marinus</name>
    <dbReference type="NCBI Taxonomy" id="568069"/>
    <lineage>
        <taxon>Eukaryota</taxon>
        <taxon>Metazoa</taxon>
        <taxon>Ecdysozoa</taxon>
        <taxon>Arthropoda</taxon>
        <taxon>Hexapoda</taxon>
        <taxon>Insecta</taxon>
        <taxon>Pterygota</taxon>
        <taxon>Neoptera</taxon>
        <taxon>Endopterygota</taxon>
        <taxon>Diptera</taxon>
        <taxon>Nematocera</taxon>
        <taxon>Chironomoidea</taxon>
        <taxon>Chironomidae</taxon>
        <taxon>Clunio</taxon>
    </lineage>
</organism>
<name>A0A1J1I0I4_9DIPT</name>
<accession>A0A1J1I0I4</accession>
<proteinExistence type="predicted"/>
<dbReference type="EMBL" id="CVRI01000038">
    <property type="protein sequence ID" value="CRK93848.1"/>
    <property type="molecule type" value="Genomic_DNA"/>
</dbReference>
<evidence type="ECO:0000313" key="1">
    <source>
        <dbReference type="EMBL" id="CRK93848.1"/>
    </source>
</evidence>
<sequence>MNASNEHYNKLRENFVLPLSLMCQHLQVLTNSRRILHKSSTTSKMNKDFSIKYVTSSEFHYNHNKRTEQFVGFARNEGGNKCLEGCERKCDISKVLCNISFGRTLNKLFLDPHFITKWIELIDSKELLSNIIFLNGCIYGSSFNLKLQESSRRNS</sequence>
<keyword evidence="2" id="KW-1185">Reference proteome</keyword>
<dbReference type="AlphaFoldDB" id="A0A1J1I0I4"/>
<gene>
    <name evidence="1" type="ORF">CLUMA_CG007375</name>
</gene>
<dbReference type="Proteomes" id="UP000183832">
    <property type="component" value="Unassembled WGS sequence"/>
</dbReference>
<protein>
    <submittedName>
        <fullName evidence="1">CLUMA_CG007375, isoform A</fullName>
    </submittedName>
</protein>